<dbReference type="InterPro" id="IPR001584">
    <property type="entry name" value="Integrase_cat-core"/>
</dbReference>
<sequence>MDIVSRTKRDFRRNVREVRKQLEVLSRVNDAALDEGLVMMARRECEEANVILDEYGRSVVVFGNNVADEEALNLLVTAEDEEKMLELRLMVRSVLSKVAYYEGMKNKETENQDRQDEHARMEAQTRIQELKIQSDERVRLEEVRLARVTLERVGQKSSAGNLPIINLMTFDGQHVKFQEWWDNFNALVHSKTDLDECRKFHYLRSVVTGQALKTIEGIRITNDNYHVARGLLKEKFGVDQVVICKLYDDVMNLRPKTHLATDLHSFFCEIEVLFRLLDNQICDLNNEILITNVLRKLPNPLLEELYNTKGVNVNMEGIRDFFRQKSTTYERIATLNSDKTNVPQKFDGVGLNRSYRPKVPQYGSHQFTGSALVSQNTGQNGNIFCVFCDGQHESVSCELYPTYEDRQSRVRNRCFICLNKGHQAVRCSRKYLVCNYCERRGHHNSAICQRRFSVQNGNATSFFSGNRVNSNNTSEHPFDNKGECEGIVGRNTSAGVPTVVNNVSNCTETNLCAPSLHKKVYLQTATVYVTSADGKSKRHLVRIVLDTGSSNSYISQGLFEKLNLKREYVRDINVFTFGEKGPKAMNVFGARFCLVDKSGKSWEIDANVVPTIVGSVPQEACDVELMENIAQRYELADTYLTHTGTQALDVLIGNDYYSDFILNGKIPVLDSLYLLDTVFGYVLSGKVSMEYTGCSSVMANTSLFIQVDSQVKYEHDVNLFWKLETIGITEDSRVTEDDLALENFNKTLRYTGSRYYVSFPWRDKSKSDLQNNFGLALGRLNSLVKRHKNDGILDACKNTFDEQLRLGILENVKDSIPHGSHYLPYHAVIRKESEHTKVRFVMDASCRQNKTKHSLNELLYRGPVLLENLCSILIRFRFHRYGVIADLEKAFLNIGLNEEDRDFTRILWVKDPGLPATGDNLLILRHTRIPFGVTCSPFLLMGVINHHLSNYPGNETAEKLKHNLYVDNFVSGVDTEGELGELVCHSRELFSKGSLNLRQWSTSCTGKNFDVLPDNLKSSKIVQNVLGMEWNTVTDTLHVKNNLTDCDNCIVTKRVLLSVYGSFFDIMGLWAPVTVALKLIIQSTWLKSKGWDEEIDECDKVSLLNVLEDFKAVSLFPTARFVSNILTKNTQFELHAFSDACMTAYGAVVYIRCVNCLDMDSKVLFSKVRIAPTDKPTLPRLELLGVLIACRALIFVHQSLGMTVSMGNVYLWTDNQCVLHWIHSDKVLPLFVKNRINEIKSNKLNIKFRYVPTDVNPADILCRGESLSSLKDNGLWWNGPDWLSKSEDNWPDNDIGPCYNQSGDVESSVEIGLVNTSSSDCQQPVRSPPPAGIDENRFSCFQKLLRTTCYVIKFVNNIKKKGEQDSRGKITVGEIAHARVLWLRYLQGKRFFNTIQSLNRGQRDSLARNLGLELDSDSLLVCKGRFLEAQVTNESPFPVLLPRKEHLTNIIISDIHSQCYHMGTNTTLSMLRRQYWVPQGRSCVKSVLHRCPVCKKMSVRPYMTPEFSFYPDYRVNRNVAFSNAVGMDYFGPFFVKENSQVKAVFGLIFSCLTVRAVHFELVESESAADLVLAFRRFVARCGACKLILSDNAQQFRTLKSAVQCVQNMVDLQEVLCQKGVMFQSIPSLSPWAGGCYERLISIAKQCLRKSLGKSTLTFRQLETLLTEVQYVINCRPLGYCSEEDLVITPNHFLGIKRDSLFDTVDIASVSFGSPVFRKLIEQWKKGNHYLKVFWDKWSSQYLQSLRERNNILFKQGKVSSVVPQVGDVVLIKVNKQGRSQWPYGRIESLNTGRDNRIRSCVVRQASGRSIERPVSMLFPFECYTPDV</sequence>
<dbReference type="SUPFAM" id="SSF53098">
    <property type="entry name" value="Ribonuclease H-like"/>
    <property type="match status" value="1"/>
</dbReference>
<dbReference type="Gene3D" id="3.30.420.10">
    <property type="entry name" value="Ribonuclease H-like superfamily/Ribonuclease H"/>
    <property type="match status" value="1"/>
</dbReference>
<dbReference type="InterPro" id="IPR043502">
    <property type="entry name" value="DNA/RNA_pol_sf"/>
</dbReference>
<evidence type="ECO:0000256" key="1">
    <source>
        <dbReference type="SAM" id="Coils"/>
    </source>
</evidence>
<dbReference type="PANTHER" id="PTHR47331">
    <property type="entry name" value="PHD-TYPE DOMAIN-CONTAINING PROTEIN"/>
    <property type="match status" value="1"/>
</dbReference>
<dbReference type="EMBL" id="HBUF01009153">
    <property type="protein sequence ID" value="CAG6607774.1"/>
    <property type="molecule type" value="Transcribed_RNA"/>
</dbReference>
<dbReference type="InterPro" id="IPR041588">
    <property type="entry name" value="Integrase_H2C2"/>
</dbReference>
<dbReference type="Pfam" id="PF17921">
    <property type="entry name" value="Integrase_H2C2"/>
    <property type="match status" value="1"/>
</dbReference>
<organism evidence="3">
    <name type="scientific">Cacopsylla melanoneura</name>
    <dbReference type="NCBI Taxonomy" id="428564"/>
    <lineage>
        <taxon>Eukaryota</taxon>
        <taxon>Metazoa</taxon>
        <taxon>Ecdysozoa</taxon>
        <taxon>Arthropoda</taxon>
        <taxon>Hexapoda</taxon>
        <taxon>Insecta</taxon>
        <taxon>Pterygota</taxon>
        <taxon>Neoptera</taxon>
        <taxon>Paraneoptera</taxon>
        <taxon>Hemiptera</taxon>
        <taxon>Sternorrhyncha</taxon>
        <taxon>Psylloidea</taxon>
        <taxon>Psyllidae</taxon>
        <taxon>Psyllinae</taxon>
        <taxon>Cacopsylla</taxon>
    </lineage>
</organism>
<dbReference type="Pfam" id="PF05380">
    <property type="entry name" value="Peptidase_A17"/>
    <property type="match status" value="1"/>
</dbReference>
<reference evidence="3" key="1">
    <citation type="submission" date="2021-05" db="EMBL/GenBank/DDBJ databases">
        <authorList>
            <person name="Alioto T."/>
            <person name="Alioto T."/>
            <person name="Gomez Garrido J."/>
        </authorList>
    </citation>
    <scope>NUCLEOTIDE SEQUENCE</scope>
</reference>
<dbReference type="PANTHER" id="PTHR47331:SF4">
    <property type="entry name" value="PEPTIDASE S1 DOMAIN-CONTAINING PROTEIN"/>
    <property type="match status" value="1"/>
</dbReference>
<dbReference type="SUPFAM" id="SSF56672">
    <property type="entry name" value="DNA/RNA polymerases"/>
    <property type="match status" value="1"/>
</dbReference>
<keyword evidence="1" id="KW-0175">Coiled coil</keyword>
<dbReference type="Gene3D" id="1.10.340.70">
    <property type="match status" value="1"/>
</dbReference>
<dbReference type="Pfam" id="PF05585">
    <property type="entry name" value="DUF1758"/>
    <property type="match status" value="1"/>
</dbReference>
<evidence type="ECO:0000259" key="2">
    <source>
        <dbReference type="PROSITE" id="PS50994"/>
    </source>
</evidence>
<dbReference type="Pfam" id="PF03564">
    <property type="entry name" value="DUF1759"/>
    <property type="match status" value="1"/>
</dbReference>
<dbReference type="GO" id="GO:0015074">
    <property type="term" value="P:DNA integration"/>
    <property type="evidence" value="ECO:0007669"/>
    <property type="project" value="InterPro"/>
</dbReference>
<dbReference type="GO" id="GO:0042575">
    <property type="term" value="C:DNA polymerase complex"/>
    <property type="evidence" value="ECO:0007669"/>
    <property type="project" value="UniProtKB-ARBA"/>
</dbReference>
<dbReference type="Pfam" id="PF18701">
    <property type="entry name" value="DUF5641"/>
    <property type="match status" value="1"/>
</dbReference>
<feature type="coiled-coil region" evidence="1">
    <location>
        <begin position="8"/>
        <end position="35"/>
    </location>
</feature>
<dbReference type="InterPro" id="IPR040676">
    <property type="entry name" value="DUF5641"/>
</dbReference>
<dbReference type="GO" id="GO:0071897">
    <property type="term" value="P:DNA biosynthetic process"/>
    <property type="evidence" value="ECO:0007669"/>
    <property type="project" value="UniProtKB-ARBA"/>
</dbReference>
<dbReference type="InterPro" id="IPR012337">
    <property type="entry name" value="RNaseH-like_sf"/>
</dbReference>
<dbReference type="InterPro" id="IPR036397">
    <property type="entry name" value="RNaseH_sf"/>
</dbReference>
<dbReference type="EMBL" id="HBUF01009150">
    <property type="protein sequence ID" value="CAG6607770.1"/>
    <property type="molecule type" value="Transcribed_RNA"/>
</dbReference>
<dbReference type="Gene3D" id="2.40.70.10">
    <property type="entry name" value="Acid Proteases"/>
    <property type="match status" value="1"/>
</dbReference>
<feature type="domain" description="Integrase catalytic" evidence="2">
    <location>
        <begin position="1507"/>
        <end position="1697"/>
    </location>
</feature>
<dbReference type="InterPro" id="IPR021109">
    <property type="entry name" value="Peptidase_aspartic_dom_sf"/>
</dbReference>
<protein>
    <recommendedName>
        <fullName evidence="2">Integrase catalytic domain-containing protein</fullName>
    </recommendedName>
</protein>
<dbReference type="PROSITE" id="PS50994">
    <property type="entry name" value="INTEGRASE"/>
    <property type="match status" value="1"/>
</dbReference>
<name>A0A8D8LDU8_9HEMI</name>
<proteinExistence type="predicted"/>
<dbReference type="InterPro" id="IPR005312">
    <property type="entry name" value="DUF1759"/>
</dbReference>
<accession>A0A8D8LDU8</accession>
<dbReference type="GO" id="GO:0003676">
    <property type="term" value="F:nucleic acid binding"/>
    <property type="evidence" value="ECO:0007669"/>
    <property type="project" value="InterPro"/>
</dbReference>
<evidence type="ECO:0000313" key="3">
    <source>
        <dbReference type="EMBL" id="CAG6607770.1"/>
    </source>
</evidence>
<dbReference type="InterPro" id="IPR008042">
    <property type="entry name" value="Retrotrans_Pao"/>
</dbReference>
<dbReference type="InterPro" id="IPR008737">
    <property type="entry name" value="DUF1758"/>
</dbReference>